<dbReference type="EMBL" id="CAHIKZ030003075">
    <property type="protein sequence ID" value="CAE1295843.1"/>
    <property type="molecule type" value="Genomic_DNA"/>
</dbReference>
<name>A0A812DCD7_ACAPH</name>
<dbReference type="AlphaFoldDB" id="A0A812DCD7"/>
<keyword evidence="2" id="KW-1185">Reference proteome</keyword>
<protein>
    <submittedName>
        <fullName evidence="1">OLFR</fullName>
    </submittedName>
</protein>
<sequence length="291" mass="32597">MPALCVLSAVFEIVPFHFCLLHVQHSHPHPHCLHGPLAINPKYAASYPRCDIPPLLVLSCTVRWCRSTIPLPHWLVRCSVVSYLTFFKHHLEFRAENRVIVHYTSTTGPCSRITFTSATTAAVSARNSLHIARRPGPQTIIEKQHIGASSSLLTTNHFLFTRVNASVLCLFEDTNADFICNPNSDIIITSILNIRFTIISPAPFPGCIFHYQTANLYGYVRSITTRIAPYYSRFLYPTCSFFHVASCRSLPSPTAFHRPRSIDPVYSSVLSPGIPRGPIQTQVHPLFLSSV</sequence>
<organism evidence="1 2">
    <name type="scientific">Acanthosepion pharaonis</name>
    <name type="common">Pharaoh cuttlefish</name>
    <name type="synonym">Sepia pharaonis</name>
    <dbReference type="NCBI Taxonomy" id="158019"/>
    <lineage>
        <taxon>Eukaryota</taxon>
        <taxon>Metazoa</taxon>
        <taxon>Spiralia</taxon>
        <taxon>Lophotrochozoa</taxon>
        <taxon>Mollusca</taxon>
        <taxon>Cephalopoda</taxon>
        <taxon>Coleoidea</taxon>
        <taxon>Decapodiformes</taxon>
        <taxon>Sepiida</taxon>
        <taxon>Sepiina</taxon>
        <taxon>Sepiidae</taxon>
        <taxon>Acanthosepion</taxon>
    </lineage>
</organism>
<accession>A0A812DCD7</accession>
<gene>
    <name evidence="1" type="ORF">SPHA_51110</name>
</gene>
<dbReference type="Proteomes" id="UP000597762">
    <property type="component" value="Unassembled WGS sequence"/>
</dbReference>
<comment type="caution">
    <text evidence="1">The sequence shown here is derived from an EMBL/GenBank/DDBJ whole genome shotgun (WGS) entry which is preliminary data.</text>
</comment>
<reference evidence="1" key="1">
    <citation type="submission" date="2021-01" db="EMBL/GenBank/DDBJ databases">
        <authorList>
            <person name="Li R."/>
            <person name="Bekaert M."/>
        </authorList>
    </citation>
    <scope>NUCLEOTIDE SEQUENCE</scope>
    <source>
        <strain evidence="1">Farmed</strain>
    </source>
</reference>
<evidence type="ECO:0000313" key="1">
    <source>
        <dbReference type="EMBL" id="CAE1295843.1"/>
    </source>
</evidence>
<proteinExistence type="predicted"/>
<evidence type="ECO:0000313" key="2">
    <source>
        <dbReference type="Proteomes" id="UP000597762"/>
    </source>
</evidence>